<dbReference type="EMBL" id="KV441549">
    <property type="protein sequence ID" value="OAG09734.1"/>
    <property type="molecule type" value="Genomic_DNA"/>
</dbReference>
<dbReference type="RefSeq" id="XP_018040099.1">
    <property type="nucleotide sequence ID" value="XM_018186322.1"/>
</dbReference>
<dbReference type="Proteomes" id="UP000077069">
    <property type="component" value="Unassembled WGS sequence"/>
</dbReference>
<keyword evidence="1" id="KW-0472">Membrane</keyword>
<feature type="transmembrane region" description="Helical" evidence="1">
    <location>
        <begin position="53"/>
        <end position="74"/>
    </location>
</feature>
<name>A0A177CQD7_9PLEO</name>
<sequence>MLAQRTWEVSHLPLKFCSFQDFPGNILLNIGNQLSVEPMSGQTSDPASMPIKLTFPNILLFLSIHVPLLMTACFPKDRLAFQKD</sequence>
<keyword evidence="1" id="KW-1133">Transmembrane helix</keyword>
<protein>
    <submittedName>
        <fullName evidence="2">Uncharacterized protein</fullName>
    </submittedName>
</protein>
<dbReference type="GeneID" id="28769808"/>
<organism evidence="2 3">
    <name type="scientific">Paraphaeosphaeria sporulosa</name>
    <dbReference type="NCBI Taxonomy" id="1460663"/>
    <lineage>
        <taxon>Eukaryota</taxon>
        <taxon>Fungi</taxon>
        <taxon>Dikarya</taxon>
        <taxon>Ascomycota</taxon>
        <taxon>Pezizomycotina</taxon>
        <taxon>Dothideomycetes</taxon>
        <taxon>Pleosporomycetidae</taxon>
        <taxon>Pleosporales</taxon>
        <taxon>Massarineae</taxon>
        <taxon>Didymosphaeriaceae</taxon>
        <taxon>Paraphaeosphaeria</taxon>
    </lineage>
</organism>
<reference evidence="2 3" key="1">
    <citation type="submission" date="2016-05" db="EMBL/GenBank/DDBJ databases">
        <title>Comparative analysis of secretome profiles of manganese(II)-oxidizing ascomycete fungi.</title>
        <authorList>
            <consortium name="DOE Joint Genome Institute"/>
            <person name="Zeiner C.A."/>
            <person name="Purvine S.O."/>
            <person name="Zink E.M."/>
            <person name="Wu S."/>
            <person name="Pasa-Tolic L."/>
            <person name="Chaput D.L."/>
            <person name="Haridas S."/>
            <person name="Grigoriev I.V."/>
            <person name="Santelli C.M."/>
            <person name="Hansel C.M."/>
        </authorList>
    </citation>
    <scope>NUCLEOTIDE SEQUENCE [LARGE SCALE GENOMIC DNA]</scope>
    <source>
        <strain evidence="2 3">AP3s5-JAC2a</strain>
    </source>
</reference>
<gene>
    <name evidence="2" type="ORF">CC84DRAFT_452646</name>
</gene>
<keyword evidence="1" id="KW-0812">Transmembrane</keyword>
<evidence type="ECO:0000256" key="1">
    <source>
        <dbReference type="SAM" id="Phobius"/>
    </source>
</evidence>
<accession>A0A177CQD7</accession>
<evidence type="ECO:0000313" key="3">
    <source>
        <dbReference type="Proteomes" id="UP000077069"/>
    </source>
</evidence>
<proteinExistence type="predicted"/>
<evidence type="ECO:0000313" key="2">
    <source>
        <dbReference type="EMBL" id="OAG09734.1"/>
    </source>
</evidence>
<dbReference type="AlphaFoldDB" id="A0A177CQD7"/>
<keyword evidence="3" id="KW-1185">Reference proteome</keyword>
<dbReference type="InParanoid" id="A0A177CQD7"/>